<keyword evidence="1" id="KW-0443">Lipid metabolism</keyword>
<comment type="caution">
    <text evidence="2">Lacks conserved residue(s) required for the propagation of feature annotation.</text>
</comment>
<sequence>MATDYSNGRRVVFGRPGDPTANLPEAVCSSCAIPAWYAPVRIDARSYIDGGTASNASVDLVPKDEFDEVYVLAPMAALEPDSPRSPVAMVERRMRRAITKGIAGDVAVLREAGARVMLLTPGRDDLSVMGANLMNPNRRIVVLHTAMRTAAVELRNQQHGARRRVATP</sequence>
<name>A0ABU2J727_9ACTN</name>
<dbReference type="Proteomes" id="UP001183176">
    <property type="component" value="Unassembled WGS sequence"/>
</dbReference>
<dbReference type="RefSeq" id="WP_311421668.1">
    <property type="nucleotide sequence ID" value="NZ_JAVREH010000003.1"/>
</dbReference>
<dbReference type="PROSITE" id="PS51635">
    <property type="entry name" value="PNPLA"/>
    <property type="match status" value="1"/>
</dbReference>
<keyword evidence="5" id="KW-1185">Reference proteome</keyword>
<dbReference type="SUPFAM" id="SSF52151">
    <property type="entry name" value="FabD/lysophospholipase-like"/>
    <property type="match status" value="1"/>
</dbReference>
<evidence type="ECO:0000256" key="2">
    <source>
        <dbReference type="PROSITE-ProRule" id="PRU01161"/>
    </source>
</evidence>
<protein>
    <submittedName>
        <fullName evidence="4">Patatin-like phospholipase family protein</fullName>
    </submittedName>
</protein>
<accession>A0ABU2J727</accession>
<reference evidence="5" key="1">
    <citation type="submission" date="2023-07" db="EMBL/GenBank/DDBJ databases">
        <title>30 novel species of actinomycetes from the DSMZ collection.</title>
        <authorList>
            <person name="Nouioui I."/>
        </authorList>
    </citation>
    <scope>NUCLEOTIDE SEQUENCE [LARGE SCALE GENOMIC DNA]</scope>
    <source>
        <strain evidence="5">DSM 44399</strain>
    </source>
</reference>
<evidence type="ECO:0000259" key="3">
    <source>
        <dbReference type="PROSITE" id="PS51635"/>
    </source>
</evidence>
<proteinExistence type="predicted"/>
<feature type="short sequence motif" description="DGA/G" evidence="2">
    <location>
        <begin position="49"/>
        <end position="51"/>
    </location>
</feature>
<evidence type="ECO:0000313" key="5">
    <source>
        <dbReference type="Proteomes" id="UP001183176"/>
    </source>
</evidence>
<gene>
    <name evidence="4" type="ORF">RM423_03840</name>
</gene>
<evidence type="ECO:0000313" key="4">
    <source>
        <dbReference type="EMBL" id="MDT0260518.1"/>
    </source>
</evidence>
<dbReference type="EMBL" id="JAVREH010000003">
    <property type="protein sequence ID" value="MDT0260518.1"/>
    <property type="molecule type" value="Genomic_DNA"/>
</dbReference>
<organism evidence="4 5">
    <name type="scientific">Jatrophihabitans lederbergiae</name>
    <dbReference type="NCBI Taxonomy" id="3075547"/>
    <lineage>
        <taxon>Bacteria</taxon>
        <taxon>Bacillati</taxon>
        <taxon>Actinomycetota</taxon>
        <taxon>Actinomycetes</taxon>
        <taxon>Jatrophihabitantales</taxon>
        <taxon>Jatrophihabitantaceae</taxon>
        <taxon>Jatrophihabitans</taxon>
    </lineage>
</organism>
<evidence type="ECO:0000256" key="1">
    <source>
        <dbReference type="ARBA" id="ARBA00023098"/>
    </source>
</evidence>
<dbReference type="InterPro" id="IPR002641">
    <property type="entry name" value="PNPLA_dom"/>
</dbReference>
<dbReference type="InterPro" id="IPR016035">
    <property type="entry name" value="Acyl_Trfase/lysoPLipase"/>
</dbReference>
<dbReference type="Gene3D" id="3.40.1090.10">
    <property type="entry name" value="Cytosolic phospholipase A2 catalytic domain"/>
    <property type="match status" value="1"/>
</dbReference>
<comment type="caution">
    <text evidence="4">The sequence shown here is derived from an EMBL/GenBank/DDBJ whole genome shotgun (WGS) entry which is preliminary data.</text>
</comment>
<feature type="domain" description="PNPLA" evidence="3">
    <location>
        <begin position="1"/>
        <end position="62"/>
    </location>
</feature>
<dbReference type="Pfam" id="PF01734">
    <property type="entry name" value="Patatin"/>
    <property type="match status" value="1"/>
</dbReference>